<organism evidence="2 3">
    <name type="scientific">Mortierella alpina</name>
    <name type="common">Oleaginous fungus</name>
    <name type="synonym">Mortierella renispora</name>
    <dbReference type="NCBI Taxonomy" id="64518"/>
    <lineage>
        <taxon>Eukaryota</taxon>
        <taxon>Fungi</taxon>
        <taxon>Fungi incertae sedis</taxon>
        <taxon>Mucoromycota</taxon>
        <taxon>Mortierellomycotina</taxon>
        <taxon>Mortierellomycetes</taxon>
        <taxon>Mortierellales</taxon>
        <taxon>Mortierellaceae</taxon>
        <taxon>Mortierella</taxon>
    </lineage>
</organism>
<dbReference type="Proteomes" id="UP000717515">
    <property type="component" value="Unassembled WGS sequence"/>
</dbReference>
<evidence type="ECO:0000313" key="2">
    <source>
        <dbReference type="EMBL" id="KAG9319178.1"/>
    </source>
</evidence>
<dbReference type="InterPro" id="IPR025476">
    <property type="entry name" value="Helitron_helicase-like"/>
</dbReference>
<accession>A0A9P8CTP9</accession>
<gene>
    <name evidence="2" type="ORF">KVV02_003126</name>
</gene>
<sequence>MHEAKRSATIFDCEALATLQKTWQYHVTVVPVTCFVPEQKQNKSYLLSYTFLPPVALQKRLYDLFYLTMEAICTFCGMPGHSRSNNKNCEMNRKTLEVIPTDAAREAHIAPEQVRRRLAVFLRQRFANGQQQVLPQNQQENQLQEDVPAEDDLDPYDPIAEDAVDVDAPVQDEDAEDAVPDAEEVLDVEGLDPECMLSLQTMLEEKNRFCGLYKTIREREAAQGGVVEHYKILLKAAREKKAPRRRQYDIPSANEIAVIIPGNETAAEKRDIVIEGKGGRLRRINETHPNYDPLQYVLLHPAGEDGWTHNTHLLLAKNEVGPAYPGDDDLAEAADEAVPVEGMAQVDEEQAEGIYLEGDNDNDNDNDELLAGDEDDGEDDFWVDFDLDGADLDRMDEGPKDKCVSMRAYYAYRLQIRAISETDWRSFFWMFGRLCHQYVVDQYAKIEAMRLRYFRDHQKECRVADYKGVVDAIAKDQAAGRTG</sequence>
<dbReference type="PANTHER" id="PTHR45786:SF74">
    <property type="entry name" value="ATP-DEPENDENT DNA HELICASE"/>
    <property type="match status" value="1"/>
</dbReference>
<protein>
    <recommendedName>
        <fullName evidence="1">Helitron helicase-like domain-containing protein</fullName>
    </recommendedName>
</protein>
<reference evidence="2" key="1">
    <citation type="submission" date="2021-07" db="EMBL/GenBank/DDBJ databases">
        <title>Draft genome of Mortierella alpina, strain LL118, isolated from an aspen leaf litter sample.</title>
        <authorList>
            <person name="Yang S."/>
            <person name="Vinatzer B.A."/>
        </authorList>
    </citation>
    <scope>NUCLEOTIDE SEQUENCE</scope>
    <source>
        <strain evidence="2">LL118</strain>
    </source>
</reference>
<dbReference type="PANTHER" id="PTHR45786">
    <property type="entry name" value="DNA BINDING PROTEIN-LIKE"/>
    <property type="match status" value="1"/>
</dbReference>
<feature type="domain" description="Helitron helicase-like" evidence="1">
    <location>
        <begin position="409"/>
        <end position="477"/>
    </location>
</feature>
<name>A0A9P8CTP9_MORAP</name>
<comment type="caution">
    <text evidence="2">The sequence shown here is derived from an EMBL/GenBank/DDBJ whole genome shotgun (WGS) entry which is preliminary data.</text>
</comment>
<proteinExistence type="predicted"/>
<evidence type="ECO:0000259" key="1">
    <source>
        <dbReference type="Pfam" id="PF14214"/>
    </source>
</evidence>
<dbReference type="EMBL" id="JAIFTL010000562">
    <property type="protein sequence ID" value="KAG9319178.1"/>
    <property type="molecule type" value="Genomic_DNA"/>
</dbReference>
<feature type="non-terminal residue" evidence="2">
    <location>
        <position position="1"/>
    </location>
</feature>
<dbReference type="Pfam" id="PF14214">
    <property type="entry name" value="Helitron_like_N"/>
    <property type="match status" value="1"/>
</dbReference>
<dbReference type="AlphaFoldDB" id="A0A9P8CTP9"/>
<evidence type="ECO:0000313" key="3">
    <source>
        <dbReference type="Proteomes" id="UP000717515"/>
    </source>
</evidence>